<dbReference type="RefSeq" id="WP_071038751.1">
    <property type="nucleotide sequence ID" value="NZ_CP017755.1"/>
</dbReference>
<organism evidence="1 2">
    <name type="scientific">Cupriavidus malaysiensis</name>
    <dbReference type="NCBI Taxonomy" id="367825"/>
    <lineage>
        <taxon>Bacteria</taxon>
        <taxon>Pseudomonadati</taxon>
        <taxon>Pseudomonadota</taxon>
        <taxon>Betaproteobacteria</taxon>
        <taxon>Burkholderiales</taxon>
        <taxon>Burkholderiaceae</taxon>
        <taxon>Cupriavidus</taxon>
    </lineage>
</organism>
<keyword evidence="2" id="KW-1185">Reference proteome</keyword>
<proteinExistence type="predicted"/>
<evidence type="ECO:0008006" key="3">
    <source>
        <dbReference type="Google" id="ProtNLM"/>
    </source>
</evidence>
<reference evidence="1 2" key="1">
    <citation type="submission" date="2016-10" db="EMBL/GenBank/DDBJ databases">
        <title>Complete genome sequences of three Cupriavidus strains isolated from various Malaysian environments.</title>
        <authorList>
            <person name="Abdullah A.A.-A."/>
            <person name="Shafie N.A.H."/>
            <person name="Lau N.S."/>
        </authorList>
    </citation>
    <scope>NUCLEOTIDE SEQUENCE [LARGE SCALE GENOMIC DNA]</scope>
    <source>
        <strain evidence="1 2">USMAA1020</strain>
    </source>
</reference>
<dbReference type="Proteomes" id="UP000177515">
    <property type="component" value="Chromosome 2"/>
</dbReference>
<name>A0A1D9ID84_9BURK</name>
<evidence type="ECO:0000313" key="1">
    <source>
        <dbReference type="EMBL" id="AOZ10040.1"/>
    </source>
</evidence>
<gene>
    <name evidence="1" type="ORF">BKK80_30740</name>
</gene>
<sequence length="97" mass="10244">MPEPTRQTLAAERSGPDLYLTTRFPLETPLSVAEQKAAQLHALLRLLCEQAPGDGGPDAGDDCAQHSALSLAAELAHQTLVFSEMALRHAPQTAGIG</sequence>
<dbReference type="EMBL" id="CP017755">
    <property type="protein sequence ID" value="AOZ10040.1"/>
    <property type="molecule type" value="Genomic_DNA"/>
</dbReference>
<accession>A0A1D9ID84</accession>
<evidence type="ECO:0000313" key="2">
    <source>
        <dbReference type="Proteomes" id="UP000177515"/>
    </source>
</evidence>
<protein>
    <recommendedName>
        <fullName evidence="3">DUF3077 domain-containing protein</fullName>
    </recommendedName>
</protein>